<evidence type="ECO:0000313" key="2">
    <source>
        <dbReference type="EnsemblProtists" id="EOD22595"/>
    </source>
</evidence>
<dbReference type="Proteomes" id="UP000013827">
    <property type="component" value="Unassembled WGS sequence"/>
</dbReference>
<sequence>MILLTPAAAERGEDAGEGESVVEGEGLQPPLPSNAPPQQSRPPQRAQLQSRLKPGFADDYGGAFEEFGITQQEEIKDINDPYAWDALFDHLKDARDGKGVRFIDRRKIVKALERDGASKRGGGGADPVDDSLEALRPEIEKAELAVWPTAQAPKKGPLEQRLGELETGGRVVGGDRRIPSYGGDYRYAREDKGVEVQLLLFESFGGFGKGVREILRRAADVLQNKLTRAQYLDEVTWTTKSWLGLQKQRISVVLHTAIAEQVVNELACGGGGRVHGAKCLATLAGVA</sequence>
<dbReference type="KEGG" id="ehx:EMIHUDRAFT_240090"/>
<dbReference type="EnsemblProtists" id="EOD22595">
    <property type="protein sequence ID" value="EOD22595"/>
    <property type="gene ID" value="EMIHUDRAFT_240090"/>
</dbReference>
<dbReference type="RefSeq" id="XP_005775024.1">
    <property type="nucleotide sequence ID" value="XM_005774967.1"/>
</dbReference>
<dbReference type="AlphaFoldDB" id="A0A0D3JGG0"/>
<dbReference type="HOGENOM" id="CLU_971239_0_0_1"/>
<name>A0A0D3JGG0_EMIH1</name>
<dbReference type="GeneID" id="17268138"/>
<reference evidence="2" key="2">
    <citation type="submission" date="2024-10" db="UniProtKB">
        <authorList>
            <consortium name="EnsemblProtists"/>
        </authorList>
    </citation>
    <scope>IDENTIFICATION</scope>
</reference>
<accession>A0A0D3JGG0</accession>
<evidence type="ECO:0000256" key="1">
    <source>
        <dbReference type="SAM" id="MobiDB-lite"/>
    </source>
</evidence>
<feature type="compositionally biased region" description="Low complexity" evidence="1">
    <location>
        <begin position="36"/>
        <end position="52"/>
    </location>
</feature>
<reference evidence="3" key="1">
    <citation type="journal article" date="2013" name="Nature">
        <title>Pan genome of the phytoplankton Emiliania underpins its global distribution.</title>
        <authorList>
            <person name="Read B.A."/>
            <person name="Kegel J."/>
            <person name="Klute M.J."/>
            <person name="Kuo A."/>
            <person name="Lefebvre S.C."/>
            <person name="Maumus F."/>
            <person name="Mayer C."/>
            <person name="Miller J."/>
            <person name="Monier A."/>
            <person name="Salamov A."/>
            <person name="Young J."/>
            <person name="Aguilar M."/>
            <person name="Claverie J.M."/>
            <person name="Frickenhaus S."/>
            <person name="Gonzalez K."/>
            <person name="Herman E.K."/>
            <person name="Lin Y.C."/>
            <person name="Napier J."/>
            <person name="Ogata H."/>
            <person name="Sarno A.F."/>
            <person name="Shmutz J."/>
            <person name="Schroeder D."/>
            <person name="de Vargas C."/>
            <person name="Verret F."/>
            <person name="von Dassow P."/>
            <person name="Valentin K."/>
            <person name="Van de Peer Y."/>
            <person name="Wheeler G."/>
            <person name="Dacks J.B."/>
            <person name="Delwiche C.F."/>
            <person name="Dyhrman S.T."/>
            <person name="Glockner G."/>
            <person name="John U."/>
            <person name="Richards T."/>
            <person name="Worden A.Z."/>
            <person name="Zhang X."/>
            <person name="Grigoriev I.V."/>
            <person name="Allen A.E."/>
            <person name="Bidle K."/>
            <person name="Borodovsky M."/>
            <person name="Bowler C."/>
            <person name="Brownlee C."/>
            <person name="Cock J.M."/>
            <person name="Elias M."/>
            <person name="Gladyshev V.N."/>
            <person name="Groth M."/>
            <person name="Guda C."/>
            <person name="Hadaegh A."/>
            <person name="Iglesias-Rodriguez M.D."/>
            <person name="Jenkins J."/>
            <person name="Jones B.M."/>
            <person name="Lawson T."/>
            <person name="Leese F."/>
            <person name="Lindquist E."/>
            <person name="Lobanov A."/>
            <person name="Lomsadze A."/>
            <person name="Malik S.B."/>
            <person name="Marsh M.E."/>
            <person name="Mackinder L."/>
            <person name="Mock T."/>
            <person name="Mueller-Roeber B."/>
            <person name="Pagarete A."/>
            <person name="Parker M."/>
            <person name="Probert I."/>
            <person name="Quesneville H."/>
            <person name="Raines C."/>
            <person name="Rensing S.A."/>
            <person name="Riano-Pachon D.M."/>
            <person name="Richier S."/>
            <person name="Rokitta S."/>
            <person name="Shiraiwa Y."/>
            <person name="Soanes D.M."/>
            <person name="van der Giezen M."/>
            <person name="Wahlund T.M."/>
            <person name="Williams B."/>
            <person name="Wilson W."/>
            <person name="Wolfe G."/>
            <person name="Wurch L.L."/>
        </authorList>
    </citation>
    <scope>NUCLEOTIDE SEQUENCE</scope>
</reference>
<organism evidence="2 3">
    <name type="scientific">Emiliania huxleyi (strain CCMP1516)</name>
    <dbReference type="NCBI Taxonomy" id="280463"/>
    <lineage>
        <taxon>Eukaryota</taxon>
        <taxon>Haptista</taxon>
        <taxon>Haptophyta</taxon>
        <taxon>Prymnesiophyceae</taxon>
        <taxon>Isochrysidales</taxon>
        <taxon>Noelaerhabdaceae</taxon>
        <taxon>Emiliania</taxon>
    </lineage>
</organism>
<protein>
    <submittedName>
        <fullName evidence="2">Uncharacterized protein</fullName>
    </submittedName>
</protein>
<evidence type="ECO:0000313" key="3">
    <source>
        <dbReference type="Proteomes" id="UP000013827"/>
    </source>
</evidence>
<proteinExistence type="predicted"/>
<feature type="region of interest" description="Disordered" evidence="1">
    <location>
        <begin position="1"/>
        <end position="58"/>
    </location>
</feature>
<keyword evidence="3" id="KW-1185">Reference proteome</keyword>
<dbReference type="PaxDb" id="2903-EOD22595"/>